<dbReference type="Pfam" id="PF00300">
    <property type="entry name" value="His_Phos_1"/>
    <property type="match status" value="1"/>
</dbReference>
<name>A0A916UGA8_9BURK</name>
<organism evidence="1 2">
    <name type="scientific">Undibacterium terreum</name>
    <dbReference type="NCBI Taxonomy" id="1224302"/>
    <lineage>
        <taxon>Bacteria</taxon>
        <taxon>Pseudomonadati</taxon>
        <taxon>Pseudomonadota</taxon>
        <taxon>Betaproteobacteria</taxon>
        <taxon>Burkholderiales</taxon>
        <taxon>Oxalobacteraceae</taxon>
        <taxon>Undibacterium</taxon>
    </lineage>
</organism>
<dbReference type="RefSeq" id="WP_188565880.1">
    <property type="nucleotide sequence ID" value="NZ_BMED01000002.1"/>
</dbReference>
<accession>A0A916UGA8</accession>
<dbReference type="SMART" id="SM00855">
    <property type="entry name" value="PGAM"/>
    <property type="match status" value="1"/>
</dbReference>
<dbReference type="EMBL" id="BMED01000002">
    <property type="protein sequence ID" value="GGC72514.1"/>
    <property type="molecule type" value="Genomic_DNA"/>
</dbReference>
<dbReference type="InterPro" id="IPR013078">
    <property type="entry name" value="His_Pase_superF_clade-1"/>
</dbReference>
<protein>
    <submittedName>
        <fullName evidence="1">Phosphoglycerate mutase</fullName>
    </submittedName>
</protein>
<dbReference type="Gene3D" id="3.40.50.1240">
    <property type="entry name" value="Phosphoglycerate mutase-like"/>
    <property type="match status" value="1"/>
</dbReference>
<dbReference type="AlphaFoldDB" id="A0A916UGA8"/>
<gene>
    <name evidence="1" type="ORF">GCM10011396_19540</name>
</gene>
<reference evidence="1" key="1">
    <citation type="journal article" date="2014" name="Int. J. Syst. Evol. Microbiol.">
        <title>Complete genome sequence of Corynebacterium casei LMG S-19264T (=DSM 44701T), isolated from a smear-ripened cheese.</title>
        <authorList>
            <consortium name="US DOE Joint Genome Institute (JGI-PGF)"/>
            <person name="Walter F."/>
            <person name="Albersmeier A."/>
            <person name="Kalinowski J."/>
            <person name="Ruckert C."/>
        </authorList>
    </citation>
    <scope>NUCLEOTIDE SEQUENCE</scope>
    <source>
        <strain evidence="1">CGMCC 1.10998</strain>
    </source>
</reference>
<dbReference type="SUPFAM" id="SSF53254">
    <property type="entry name" value="Phosphoglycerate mutase-like"/>
    <property type="match status" value="1"/>
</dbReference>
<evidence type="ECO:0000313" key="2">
    <source>
        <dbReference type="Proteomes" id="UP000637423"/>
    </source>
</evidence>
<dbReference type="InterPro" id="IPR029033">
    <property type="entry name" value="His_PPase_superfam"/>
</dbReference>
<proteinExistence type="predicted"/>
<evidence type="ECO:0000313" key="1">
    <source>
        <dbReference type="EMBL" id="GGC72514.1"/>
    </source>
</evidence>
<keyword evidence="2" id="KW-1185">Reference proteome</keyword>
<sequence length="193" mass="21260">MRIHLIRHPRPEIDAGICYGKSDIPADAEHCRELAESLAKILPAGIHLISSPLRRCTALALQLAQVMQCAPPVLDARLQEMDFGAWEMQRWDEIPRTEINAWAKDTSHYRPGGGESVAIMAVRVLAFLEDIRLMHADGGGLALICHAGTIRLMLAYQVRISAAEMALQAASHPHALQYGQCLAVDLPAFPARR</sequence>
<reference evidence="1" key="2">
    <citation type="submission" date="2020-09" db="EMBL/GenBank/DDBJ databases">
        <authorList>
            <person name="Sun Q."/>
            <person name="Zhou Y."/>
        </authorList>
    </citation>
    <scope>NUCLEOTIDE SEQUENCE</scope>
    <source>
        <strain evidence="1">CGMCC 1.10998</strain>
    </source>
</reference>
<comment type="caution">
    <text evidence="1">The sequence shown here is derived from an EMBL/GenBank/DDBJ whole genome shotgun (WGS) entry which is preliminary data.</text>
</comment>
<dbReference type="Proteomes" id="UP000637423">
    <property type="component" value="Unassembled WGS sequence"/>
</dbReference>
<dbReference type="CDD" id="cd07067">
    <property type="entry name" value="HP_PGM_like"/>
    <property type="match status" value="1"/>
</dbReference>